<dbReference type="EMBL" id="JAJSOW010000100">
    <property type="protein sequence ID" value="KAI9187478.1"/>
    <property type="molecule type" value="Genomic_DNA"/>
</dbReference>
<dbReference type="Proteomes" id="UP001064489">
    <property type="component" value="Chromosome 3"/>
</dbReference>
<accession>A0AAD5J7X7</accession>
<reference evidence="3" key="1">
    <citation type="journal article" date="2022" name="Plant J.">
        <title>Strategies of tolerance reflected in two North American maple genomes.</title>
        <authorList>
            <person name="McEvoy S.L."/>
            <person name="Sezen U.U."/>
            <person name="Trouern-Trend A."/>
            <person name="McMahon S.M."/>
            <person name="Schaberg P.G."/>
            <person name="Yang J."/>
            <person name="Wegrzyn J.L."/>
            <person name="Swenson N.G."/>
        </authorList>
    </citation>
    <scope>NUCLEOTIDE SEQUENCE</scope>
    <source>
        <strain evidence="3">91603</strain>
    </source>
</reference>
<feature type="region of interest" description="Disordered" evidence="1">
    <location>
        <begin position="1"/>
        <end position="29"/>
    </location>
</feature>
<name>A0AAD5J7X7_ACENE</name>
<dbReference type="PANTHER" id="PTHR35701:SF1">
    <property type="entry name" value="OS11G0148400 PROTEIN"/>
    <property type="match status" value="1"/>
</dbReference>
<organism evidence="3 4">
    <name type="scientific">Acer negundo</name>
    <name type="common">Box elder</name>
    <dbReference type="NCBI Taxonomy" id="4023"/>
    <lineage>
        <taxon>Eukaryota</taxon>
        <taxon>Viridiplantae</taxon>
        <taxon>Streptophyta</taxon>
        <taxon>Embryophyta</taxon>
        <taxon>Tracheophyta</taxon>
        <taxon>Spermatophyta</taxon>
        <taxon>Magnoliopsida</taxon>
        <taxon>eudicotyledons</taxon>
        <taxon>Gunneridae</taxon>
        <taxon>Pentapetalae</taxon>
        <taxon>rosids</taxon>
        <taxon>malvids</taxon>
        <taxon>Sapindales</taxon>
        <taxon>Sapindaceae</taxon>
        <taxon>Hippocastanoideae</taxon>
        <taxon>Acereae</taxon>
        <taxon>Acer</taxon>
    </lineage>
</organism>
<keyword evidence="4" id="KW-1185">Reference proteome</keyword>
<protein>
    <recommendedName>
        <fullName evidence="2">Synergin gamma C-terminal domain-containing protein</fullName>
    </recommendedName>
</protein>
<feature type="compositionally biased region" description="Acidic residues" evidence="1">
    <location>
        <begin position="1"/>
        <end position="15"/>
    </location>
</feature>
<dbReference type="AlphaFoldDB" id="A0AAD5J7X7"/>
<dbReference type="Pfam" id="PF25999">
    <property type="entry name" value="SYNRG_C"/>
    <property type="match status" value="1"/>
</dbReference>
<evidence type="ECO:0000313" key="4">
    <source>
        <dbReference type="Proteomes" id="UP001064489"/>
    </source>
</evidence>
<evidence type="ECO:0000313" key="3">
    <source>
        <dbReference type="EMBL" id="KAI9187478.1"/>
    </source>
</evidence>
<feature type="compositionally biased region" description="Low complexity" evidence="1">
    <location>
        <begin position="173"/>
        <end position="216"/>
    </location>
</feature>
<feature type="region of interest" description="Disordered" evidence="1">
    <location>
        <begin position="165"/>
        <end position="216"/>
    </location>
</feature>
<proteinExistence type="predicted"/>
<gene>
    <name evidence="3" type="ORF">LWI28_028657</name>
</gene>
<reference evidence="3" key="2">
    <citation type="submission" date="2023-02" db="EMBL/GenBank/DDBJ databases">
        <authorList>
            <person name="Swenson N.G."/>
            <person name="Wegrzyn J.L."/>
            <person name="Mcevoy S.L."/>
        </authorList>
    </citation>
    <scope>NUCLEOTIDE SEQUENCE</scope>
    <source>
        <strain evidence="3">91603</strain>
        <tissue evidence="3">Leaf</tissue>
    </source>
</reference>
<comment type="caution">
    <text evidence="3">The sequence shown here is derived from an EMBL/GenBank/DDBJ whole genome shotgun (WGS) entry which is preliminary data.</text>
</comment>
<dbReference type="PANTHER" id="PTHR35701">
    <property type="entry name" value="OS11G0148400 PROTEIN"/>
    <property type="match status" value="1"/>
</dbReference>
<sequence length="997" mass="108959">MAENQTAEDDDEEGFGDFTFAAPAAVPPSTNIKINGCGPDLSFNNLKINGGGNYDDDVDDDWGDFVLPTVSNSQSMKAKPFDDPFSFVSDPAPNPVESKWVKPGGALPLSLFGEVEEEEEEEEKVSGVAGVQVFSGPAELKTNKDAKQKRGSELNVSDLVSDLLKQSQQSKVSNGSGSNLENSSSRGMNLDLNGLNSDSNGLNSENSSSRGMNLDLNGLNSDSNGLNWDNSRLRGLNLDLNGLNSDSNGLNSGSDGDFSWEFKGSEPKLAAGDFNFKTGHLVKTGNGPASDFSVFNLSRNVLGSDLNGLSSKPSGVNQMSLNFNGVVLDTNGLSSNFNGVNLDANQLSSNFNGVNADANGSCLVDDNENFGDDDEWEFQNAKSEMQSENSNSKVNSKEPENFVGNGVHDPTNLFLASDGISQKSGAWDFGFEFNKSSVTQDVTNCNSYSSTKQKNNNENGLDATPINGHVNNGENFWEFKDAFTETRTKDNEFNDNEDGLNSPPVNGQVNNGENVWEFKDAFSETGSNDKGNEVKIENHKGALPLSFFGDEELQTGDHLNPQDVSTHSPTSTVMDIKTSHRSTISLNDLISNLYNQTEQNTSVNHTRSKSENALDSMHEAVDSNLVVSDDDFDDDSWEFKGSFSGSIAINQTSVPNHGDSHITYSTKVEPKHYVDFYAKLNHELCFVSQFHFDSLKNARSTAALCGKDDEVKALDGEIKDLYNELHQDSIMSKEAHSENRSPNNIRLNEFVEVLQEPKFHVLESEYHLSKQLSSAEKDWRSAIELLKHAASTSKILKLGSSEDQSNYVSTWFKMVSVCAQELRHGALIWKQSLKQNVHSQILSHPQGKQYILALGEIYRLVEVLGCSVKLYKPWVLLNSTDPSGMFTLLSECSTLWSSSGLEEAFRNISETAGSEYNGTPKDLIESAKYIHNLDVLALHSHVFSGEEPTCGISALTAGTVPGMKLVVWNEQHYFVTLANLWANLISSNPPNLPQIVG</sequence>
<evidence type="ECO:0000256" key="1">
    <source>
        <dbReference type="SAM" id="MobiDB-lite"/>
    </source>
</evidence>
<feature type="domain" description="Synergin gamma C-terminal" evidence="2">
    <location>
        <begin position="800"/>
        <end position="992"/>
    </location>
</feature>
<evidence type="ECO:0000259" key="2">
    <source>
        <dbReference type="Pfam" id="PF25999"/>
    </source>
</evidence>
<dbReference type="InterPro" id="IPR059024">
    <property type="entry name" value="SYNRG_C"/>
</dbReference>